<dbReference type="NCBIfam" id="TIGR02889">
    <property type="entry name" value="spore_YpeB"/>
    <property type="match status" value="1"/>
</dbReference>
<dbReference type="Proteomes" id="UP001180087">
    <property type="component" value="Chromosome"/>
</dbReference>
<feature type="domain" description="Sporulation protein YpeB PepSY1 and PepSY2" evidence="1">
    <location>
        <begin position="180"/>
        <end position="368"/>
    </location>
</feature>
<proteinExistence type="predicted"/>
<dbReference type="EMBL" id="CP129113">
    <property type="protein sequence ID" value="WLV23457.1"/>
    <property type="molecule type" value="Genomic_DNA"/>
</dbReference>
<dbReference type="RefSeq" id="WP_348025524.1">
    <property type="nucleotide sequence ID" value="NZ_CP129113.1"/>
</dbReference>
<sequence>MYRWIAIALLAAGIAGTSFWAARSNNEKSMVSLQAENHYQRAFHELTYNMDILHEKIGTTLAMNSKERLSPQMLDIWRITSNAQSNLGQLPLAMLPFNKTEEFLSQIGDFSYKTAARDLSAKPLTNKETKTLASLYKQSGELNSHMRKLQGDVLNNNLSWLDAEKSLAQRNEKMDNTIMDGFHTVEKKVSGYDEANAGNSLAGNADKDHKNYIQGEAYSKDQALRKAKQIMGDTDDKAFTIQKSGKGANVAAYNIVYEKGNRNGMLDLSVKGGHPLNLLVNRPVPNKKISLYTGGEKAAQYLKNLGFKNMEVVSSTEHDNAGSYSFLPVQDGIRLYPDSAEVKVALDNGNLLGLSGRNYFKNHRDRKLEKPKISVNEARDKVNPNLDIQENYLSLITNELGNEVLCHEFIGVHKNITYRIYINANSGKEEKVERLEGTGIDFR</sequence>
<reference evidence="3" key="1">
    <citation type="submission" date="2023-06" db="EMBL/GenBank/DDBJ databases">
        <title>A Treasure from Seagulls: Isolation and Description of Aciduricobacillus qingdaonensis gen. nov., sp. nov., a Rare Obligately Uric Acid-utilizing Member in the Family Bacillaceae.</title>
        <authorList>
            <person name="Liu W."/>
            <person name="Wang B."/>
        </authorList>
    </citation>
    <scope>NUCLEOTIDE SEQUENCE</scope>
    <source>
        <strain evidence="3">44XB</strain>
    </source>
</reference>
<evidence type="ECO:0000259" key="2">
    <source>
        <dbReference type="Pfam" id="PF20769"/>
    </source>
</evidence>
<evidence type="ECO:0000313" key="3">
    <source>
        <dbReference type="EMBL" id="WLV23457.1"/>
    </source>
</evidence>
<dbReference type="InterPro" id="IPR014239">
    <property type="entry name" value="YpeB_PepSY1-2"/>
</dbReference>
<name>A0ABY9KRX6_9BACI</name>
<dbReference type="InterPro" id="IPR048402">
    <property type="entry name" value="YpeB_N"/>
</dbReference>
<dbReference type="Pfam" id="PF20769">
    <property type="entry name" value="YPEB_N"/>
    <property type="match status" value="1"/>
</dbReference>
<dbReference type="Pfam" id="PF14620">
    <property type="entry name" value="YPEB_PepSY1-2"/>
    <property type="match status" value="1"/>
</dbReference>
<protein>
    <submittedName>
        <fullName evidence="3">Germination protein YpeB</fullName>
    </submittedName>
</protein>
<gene>
    <name evidence="3" type="primary">ypeB</name>
    <name evidence="3" type="ORF">QR721_07250</name>
</gene>
<keyword evidence="4" id="KW-1185">Reference proteome</keyword>
<accession>A0ABY9KRX6</accession>
<organism evidence="3 4">
    <name type="scientific">Aciduricibacillus chroicocephali</name>
    <dbReference type="NCBI Taxonomy" id="3054939"/>
    <lineage>
        <taxon>Bacteria</taxon>
        <taxon>Bacillati</taxon>
        <taxon>Bacillota</taxon>
        <taxon>Bacilli</taxon>
        <taxon>Bacillales</taxon>
        <taxon>Bacillaceae</taxon>
        <taxon>Aciduricibacillus</taxon>
    </lineage>
</organism>
<evidence type="ECO:0000259" key="1">
    <source>
        <dbReference type="Pfam" id="PF14620"/>
    </source>
</evidence>
<evidence type="ECO:0000313" key="4">
    <source>
        <dbReference type="Proteomes" id="UP001180087"/>
    </source>
</evidence>
<feature type="domain" description="Sporulation protein YpeB N-terminal" evidence="2">
    <location>
        <begin position="28"/>
        <end position="162"/>
    </location>
</feature>